<dbReference type="InterPro" id="IPR005496">
    <property type="entry name" value="Integral_membrane_TerC"/>
</dbReference>
<dbReference type="AlphaFoldDB" id="A0A5C5BFN2"/>
<accession>A0A5C5BFN2</accession>
<organism evidence="7 8">
    <name type="scientific">Miniimonas arenae</name>
    <dbReference type="NCBI Taxonomy" id="676201"/>
    <lineage>
        <taxon>Bacteria</taxon>
        <taxon>Bacillati</taxon>
        <taxon>Actinomycetota</taxon>
        <taxon>Actinomycetes</taxon>
        <taxon>Micrococcales</taxon>
        <taxon>Beutenbergiaceae</taxon>
        <taxon>Miniimonas</taxon>
    </lineage>
</organism>
<feature type="transmembrane region" description="Helical" evidence="6">
    <location>
        <begin position="104"/>
        <end position="127"/>
    </location>
</feature>
<dbReference type="Pfam" id="PF03741">
    <property type="entry name" value="TerC"/>
    <property type="match status" value="1"/>
</dbReference>
<dbReference type="Proteomes" id="UP000313849">
    <property type="component" value="Unassembled WGS sequence"/>
</dbReference>
<feature type="transmembrane region" description="Helical" evidence="6">
    <location>
        <begin position="190"/>
        <end position="210"/>
    </location>
</feature>
<dbReference type="OrthoDB" id="5242957at2"/>
<evidence type="ECO:0000256" key="1">
    <source>
        <dbReference type="ARBA" id="ARBA00004141"/>
    </source>
</evidence>
<reference evidence="7 8" key="1">
    <citation type="submission" date="2019-06" db="EMBL/GenBank/DDBJ databases">
        <title>Draft genome sequence of Miniimonas arenae KCTC 19750T isolated from sea sand.</title>
        <authorList>
            <person name="Park S.-J."/>
        </authorList>
    </citation>
    <scope>NUCLEOTIDE SEQUENCE [LARGE SCALE GENOMIC DNA]</scope>
    <source>
        <strain evidence="7 8">KCTC 19750</strain>
    </source>
</reference>
<evidence type="ECO:0000313" key="8">
    <source>
        <dbReference type="Proteomes" id="UP000313849"/>
    </source>
</evidence>
<evidence type="ECO:0000313" key="7">
    <source>
        <dbReference type="EMBL" id="TNU77002.1"/>
    </source>
</evidence>
<proteinExistence type="inferred from homology"/>
<gene>
    <name evidence="7" type="ORF">FH969_01240</name>
</gene>
<evidence type="ECO:0000256" key="6">
    <source>
        <dbReference type="SAM" id="Phobius"/>
    </source>
</evidence>
<evidence type="ECO:0000256" key="4">
    <source>
        <dbReference type="ARBA" id="ARBA00022989"/>
    </source>
</evidence>
<dbReference type="PANTHER" id="PTHR30238">
    <property type="entry name" value="MEMBRANE BOUND PREDICTED REDOX MODULATOR"/>
    <property type="match status" value="1"/>
</dbReference>
<feature type="transmembrane region" description="Helical" evidence="6">
    <location>
        <begin position="133"/>
        <end position="151"/>
    </location>
</feature>
<comment type="subcellular location">
    <subcellularLocation>
        <location evidence="1">Membrane</location>
        <topology evidence="1">Multi-pass membrane protein</topology>
    </subcellularLocation>
</comment>
<dbReference type="EMBL" id="VENP01000002">
    <property type="protein sequence ID" value="TNU77002.1"/>
    <property type="molecule type" value="Genomic_DNA"/>
</dbReference>
<sequence>MTQLPGWFEVTSLVVILAILVVDLAVIGRRPHVPTFTESARWVGVYVGLALVFAGLVWVVGGPAPAGEFVAGWLTEYSLSLDNLFVFALILGSFAVPRALQQGALMIGILIALVLRAALILAGAAIIDRFTAVFYLFGAILVVTAVSMLRADDVEEYRENLTIRLVRRVMPVSTEFDSRRLVTRIDGRKLLTPMALVILSLGTTDLLFALDSIPAIFGLTTDPFIVFTTNIFALMGLRQLYFMLGGLMERLAYLKYGLAAVLAFIGVKLVLEALHTNRLPFINHGEPVGWAPEIATWVSLVVIAGCLGVAGLVSVLKPPRQDAPA</sequence>
<keyword evidence="8" id="KW-1185">Reference proteome</keyword>
<comment type="similarity">
    <text evidence="2">Belongs to the TerC family.</text>
</comment>
<keyword evidence="5 6" id="KW-0472">Membrane</keyword>
<dbReference type="InterPro" id="IPR022369">
    <property type="entry name" value="Integral_membrane_TerC_rswitch"/>
</dbReference>
<name>A0A5C5BFN2_9MICO</name>
<evidence type="ECO:0000256" key="5">
    <source>
        <dbReference type="ARBA" id="ARBA00023136"/>
    </source>
</evidence>
<evidence type="ECO:0000256" key="3">
    <source>
        <dbReference type="ARBA" id="ARBA00022692"/>
    </source>
</evidence>
<dbReference type="RefSeq" id="WP_139985575.1">
    <property type="nucleotide sequence ID" value="NZ_DAMDJA010000107.1"/>
</dbReference>
<dbReference type="NCBIfam" id="TIGR03718">
    <property type="entry name" value="R_switched_Alx"/>
    <property type="match status" value="1"/>
</dbReference>
<feature type="transmembrane region" description="Helical" evidence="6">
    <location>
        <begin position="39"/>
        <end position="60"/>
    </location>
</feature>
<evidence type="ECO:0000256" key="2">
    <source>
        <dbReference type="ARBA" id="ARBA00007511"/>
    </source>
</evidence>
<protein>
    <submittedName>
        <fullName evidence="7">TerC/Alx family metal homeostasis membrane protein</fullName>
    </submittedName>
</protein>
<feature type="transmembrane region" description="Helical" evidence="6">
    <location>
        <begin position="6"/>
        <end position="27"/>
    </location>
</feature>
<feature type="transmembrane region" description="Helical" evidence="6">
    <location>
        <begin position="253"/>
        <end position="274"/>
    </location>
</feature>
<comment type="caution">
    <text evidence="7">The sequence shown here is derived from an EMBL/GenBank/DDBJ whole genome shotgun (WGS) entry which is preliminary data.</text>
</comment>
<dbReference type="PANTHER" id="PTHR30238:SF0">
    <property type="entry name" value="THYLAKOID MEMBRANE PROTEIN TERC, CHLOROPLASTIC"/>
    <property type="match status" value="1"/>
</dbReference>
<feature type="transmembrane region" description="Helical" evidence="6">
    <location>
        <begin position="216"/>
        <end position="241"/>
    </location>
</feature>
<keyword evidence="3 6" id="KW-0812">Transmembrane</keyword>
<feature type="transmembrane region" description="Helical" evidence="6">
    <location>
        <begin position="294"/>
        <end position="316"/>
    </location>
</feature>
<feature type="transmembrane region" description="Helical" evidence="6">
    <location>
        <begin position="80"/>
        <end position="97"/>
    </location>
</feature>
<dbReference type="GO" id="GO:0016020">
    <property type="term" value="C:membrane"/>
    <property type="evidence" value="ECO:0007669"/>
    <property type="project" value="UniProtKB-SubCell"/>
</dbReference>
<keyword evidence="4 6" id="KW-1133">Transmembrane helix</keyword>